<keyword evidence="3" id="KW-1185">Reference proteome</keyword>
<comment type="caution">
    <text evidence="2">The sequence shown here is derived from an EMBL/GenBank/DDBJ whole genome shotgun (WGS) entry which is preliminary data.</text>
</comment>
<evidence type="ECO:0000313" key="2">
    <source>
        <dbReference type="EMBL" id="MFC4377781.1"/>
    </source>
</evidence>
<feature type="compositionally biased region" description="Basic and acidic residues" evidence="1">
    <location>
        <begin position="40"/>
        <end position="59"/>
    </location>
</feature>
<evidence type="ECO:0000313" key="3">
    <source>
        <dbReference type="Proteomes" id="UP001595844"/>
    </source>
</evidence>
<evidence type="ECO:0000256" key="1">
    <source>
        <dbReference type="SAM" id="MobiDB-lite"/>
    </source>
</evidence>
<accession>A0ABV8VNZ0</accession>
<gene>
    <name evidence="2" type="ORF">ACFO5K_27260</name>
</gene>
<dbReference type="EMBL" id="JBHSDL010000045">
    <property type="protein sequence ID" value="MFC4377781.1"/>
    <property type="molecule type" value="Genomic_DNA"/>
</dbReference>
<protein>
    <submittedName>
        <fullName evidence="2">Uncharacterized protein</fullName>
    </submittedName>
</protein>
<dbReference type="Proteomes" id="UP001595844">
    <property type="component" value="Unassembled WGS sequence"/>
</dbReference>
<sequence length="84" mass="8991">MRAPDDPIAMSDTFHTFGPDPVTTDLEQLSVRATTTPDGVAREDANGHSESPRSSADGELRTAGYNMAIITAGLADEYPELLVR</sequence>
<reference evidence="3" key="1">
    <citation type="journal article" date="2019" name="Int. J. Syst. Evol. Microbiol.">
        <title>The Global Catalogue of Microorganisms (GCM) 10K type strain sequencing project: providing services to taxonomists for standard genome sequencing and annotation.</title>
        <authorList>
            <consortium name="The Broad Institute Genomics Platform"/>
            <consortium name="The Broad Institute Genome Sequencing Center for Infectious Disease"/>
            <person name="Wu L."/>
            <person name="Ma J."/>
        </authorList>
    </citation>
    <scope>NUCLEOTIDE SEQUENCE [LARGE SCALE GENOMIC DNA]</scope>
    <source>
        <strain evidence="3">IBRC-M 10490</strain>
    </source>
</reference>
<name>A0ABV8VNZ0_9NOCA</name>
<dbReference type="RefSeq" id="WP_378568809.1">
    <property type="nucleotide sequence ID" value="NZ_JBHSDL010000045.1"/>
</dbReference>
<organism evidence="2 3">
    <name type="scientific">Nocardia halotolerans</name>
    <dbReference type="NCBI Taxonomy" id="1755878"/>
    <lineage>
        <taxon>Bacteria</taxon>
        <taxon>Bacillati</taxon>
        <taxon>Actinomycetota</taxon>
        <taxon>Actinomycetes</taxon>
        <taxon>Mycobacteriales</taxon>
        <taxon>Nocardiaceae</taxon>
        <taxon>Nocardia</taxon>
    </lineage>
</organism>
<feature type="compositionally biased region" description="Polar residues" evidence="1">
    <location>
        <begin position="25"/>
        <end position="37"/>
    </location>
</feature>
<proteinExistence type="predicted"/>
<feature type="region of interest" description="Disordered" evidence="1">
    <location>
        <begin position="1"/>
        <end position="59"/>
    </location>
</feature>